<dbReference type="EMBL" id="JASBWU010000002">
    <property type="protein sequence ID" value="KAJ9124354.1"/>
    <property type="molecule type" value="Genomic_DNA"/>
</dbReference>
<comment type="caution">
    <text evidence="1">The sequence shown here is derived from an EMBL/GenBank/DDBJ whole genome shotgun (WGS) entry which is preliminary data.</text>
</comment>
<keyword evidence="2" id="KW-1185">Reference proteome</keyword>
<accession>A0ACC2XLN7</accession>
<evidence type="ECO:0000313" key="2">
    <source>
        <dbReference type="Proteomes" id="UP001243375"/>
    </source>
</evidence>
<evidence type="ECO:0000313" key="1">
    <source>
        <dbReference type="EMBL" id="KAJ9124354.1"/>
    </source>
</evidence>
<proteinExistence type="predicted"/>
<protein>
    <submittedName>
        <fullName evidence="1">Uncharacterized protein</fullName>
    </submittedName>
</protein>
<organism evidence="1 2">
    <name type="scientific">Naganishia vaughanmartiniae</name>
    <dbReference type="NCBI Taxonomy" id="1424756"/>
    <lineage>
        <taxon>Eukaryota</taxon>
        <taxon>Fungi</taxon>
        <taxon>Dikarya</taxon>
        <taxon>Basidiomycota</taxon>
        <taxon>Agaricomycotina</taxon>
        <taxon>Tremellomycetes</taxon>
        <taxon>Filobasidiales</taxon>
        <taxon>Filobasidiaceae</taxon>
        <taxon>Naganishia</taxon>
    </lineage>
</organism>
<reference evidence="1" key="1">
    <citation type="submission" date="2023-04" db="EMBL/GenBank/DDBJ databases">
        <title>Draft Genome sequencing of Naganishia species isolated from polar environments using Oxford Nanopore Technology.</title>
        <authorList>
            <person name="Leo P."/>
            <person name="Venkateswaran K."/>
        </authorList>
    </citation>
    <scope>NUCLEOTIDE SEQUENCE</scope>
    <source>
        <strain evidence="1">MNA-CCFEE 5425</strain>
    </source>
</reference>
<name>A0ACC2XLN7_9TREE</name>
<sequence>MPALRSADTTASRILPDGTVACATPSSVVRRVGPPPAVINPNAAPTAAAASPIRTVSTQAPAETIRDPNPSGEHTVQEYMDIIAEQQRRIQTLINRDLTRQIAQNTTYPIGRPSFATGGEYRLPCTRLILGLRYFPGERGMINRRIWNEMQANTRAVISAATYYEHIPQDAEWKKLAVDRKKYLTDQLVNTLKKTLLHRETIYVDGNLTRAKFYAHWPLELMLINALATDRTASHNKKLSMDKLDASLTTLRTSHAGRPAWLGTEVLRVPRAANGQRGRPAINGHVSEEEGGAHDSETEEVDMQ</sequence>
<dbReference type="Proteomes" id="UP001243375">
    <property type="component" value="Unassembled WGS sequence"/>
</dbReference>
<gene>
    <name evidence="1" type="ORF">QFC22_001154</name>
</gene>